<organism evidence="2 3">
    <name type="scientific">Pontibacillus salicampi</name>
    <dbReference type="NCBI Taxonomy" id="1449801"/>
    <lineage>
        <taxon>Bacteria</taxon>
        <taxon>Bacillati</taxon>
        <taxon>Bacillota</taxon>
        <taxon>Bacilli</taxon>
        <taxon>Bacillales</taxon>
        <taxon>Bacillaceae</taxon>
        <taxon>Pontibacillus</taxon>
    </lineage>
</organism>
<name>A0ABV6LTR2_9BACI</name>
<dbReference type="CDD" id="cd00009">
    <property type="entry name" value="AAA"/>
    <property type="match status" value="1"/>
</dbReference>
<accession>A0ABV6LTR2</accession>
<gene>
    <name evidence="2" type="ORF">ACFFGV_19695</name>
</gene>
<proteinExistence type="predicted"/>
<evidence type="ECO:0000313" key="3">
    <source>
        <dbReference type="Proteomes" id="UP001589836"/>
    </source>
</evidence>
<keyword evidence="2" id="KW-0067">ATP-binding</keyword>
<feature type="domain" description="IstB-like ATP-binding" evidence="1">
    <location>
        <begin position="116"/>
        <end position="261"/>
    </location>
</feature>
<dbReference type="Gene3D" id="3.40.50.300">
    <property type="entry name" value="P-loop containing nucleotide triphosphate hydrolases"/>
    <property type="match status" value="1"/>
</dbReference>
<sequence length="265" mass="29924">METTKGLINSLDMTSPKAMGISLSDNSCEHCKRPMIFEGDIEKCIYCRNKQENKALAKAADEQMKKAKLDKLFEQSSLINDRLKGAIFDNYHPDSNELKRAKAICERYANNFDSNNKVGLLVTGPYGTGKSHLAVSITKAVLQKGHSALFISVPKLMTKIQNSYNKQSATNEEDLLNGLFESELLVLDDLGAEKTKKDDGEFSWAKRKMFEIIDGRAGKHNVFTSNYDFNGLLELYGEREFSRMIENCHPVKMPGENYRLKGFKD</sequence>
<keyword evidence="2" id="KW-0547">Nucleotide-binding</keyword>
<reference evidence="2 3" key="1">
    <citation type="submission" date="2024-09" db="EMBL/GenBank/DDBJ databases">
        <authorList>
            <person name="Sun Q."/>
            <person name="Mori K."/>
        </authorList>
    </citation>
    <scope>NUCLEOTIDE SEQUENCE [LARGE SCALE GENOMIC DNA]</scope>
    <source>
        <strain evidence="2 3">NCAIM B.02529</strain>
    </source>
</reference>
<dbReference type="EMBL" id="JBHLTP010000022">
    <property type="protein sequence ID" value="MFC0525806.1"/>
    <property type="molecule type" value="Genomic_DNA"/>
</dbReference>
<evidence type="ECO:0000313" key="2">
    <source>
        <dbReference type="EMBL" id="MFC0525806.1"/>
    </source>
</evidence>
<dbReference type="PANTHER" id="PTHR30050">
    <property type="entry name" value="CHROMOSOMAL REPLICATION INITIATOR PROTEIN DNAA"/>
    <property type="match status" value="1"/>
</dbReference>
<evidence type="ECO:0000259" key="1">
    <source>
        <dbReference type="Pfam" id="PF01695"/>
    </source>
</evidence>
<dbReference type="SUPFAM" id="SSF52540">
    <property type="entry name" value="P-loop containing nucleoside triphosphate hydrolases"/>
    <property type="match status" value="1"/>
</dbReference>
<protein>
    <submittedName>
        <fullName evidence="2">ATP-binding protein</fullName>
    </submittedName>
</protein>
<dbReference type="InterPro" id="IPR027417">
    <property type="entry name" value="P-loop_NTPase"/>
</dbReference>
<dbReference type="GO" id="GO:0005524">
    <property type="term" value="F:ATP binding"/>
    <property type="evidence" value="ECO:0007669"/>
    <property type="project" value="UniProtKB-KW"/>
</dbReference>
<dbReference type="Proteomes" id="UP001589836">
    <property type="component" value="Unassembled WGS sequence"/>
</dbReference>
<dbReference type="InterPro" id="IPR002611">
    <property type="entry name" value="IstB_ATP-bd"/>
</dbReference>
<dbReference type="RefSeq" id="WP_377351525.1">
    <property type="nucleotide sequence ID" value="NZ_JBHLTP010000022.1"/>
</dbReference>
<comment type="caution">
    <text evidence="2">The sequence shown here is derived from an EMBL/GenBank/DDBJ whole genome shotgun (WGS) entry which is preliminary data.</text>
</comment>
<keyword evidence="3" id="KW-1185">Reference proteome</keyword>
<dbReference type="Pfam" id="PF01695">
    <property type="entry name" value="IstB_IS21"/>
    <property type="match status" value="1"/>
</dbReference>
<dbReference type="PANTHER" id="PTHR30050:SF4">
    <property type="entry name" value="ATP-BINDING PROTEIN RV3427C IN INSERTION SEQUENCE-RELATED"/>
    <property type="match status" value="1"/>
</dbReference>